<keyword evidence="1" id="KW-0472">Membrane</keyword>
<feature type="transmembrane region" description="Helical" evidence="1">
    <location>
        <begin position="124"/>
        <end position="148"/>
    </location>
</feature>
<evidence type="ECO:0000259" key="2">
    <source>
        <dbReference type="Pfam" id="PF09335"/>
    </source>
</evidence>
<sequence length="153" mass="17297">MGDWWRPEHWWNEDNALWVLFASAFVSSTLLPGSSEGVLAASRLSGFDPWNLLWVATLGNTLGGLTNWWLGRWIATRYPARRLVRAEQEKALERVRRFGWPVLLLSWLPVIGDPLCLAAGWLRVNFWLCALAIAIGKAARYALLLWLIPVAGS</sequence>
<protein>
    <submittedName>
        <fullName evidence="3">SNARE associated Golgi protein</fullName>
    </submittedName>
</protein>
<dbReference type="EMBL" id="CP001339">
    <property type="protein sequence ID" value="ACL71124.1"/>
    <property type="molecule type" value="Genomic_DNA"/>
</dbReference>
<dbReference type="InterPro" id="IPR032816">
    <property type="entry name" value="VTT_dom"/>
</dbReference>
<dbReference type="PANTHER" id="PTHR42709">
    <property type="entry name" value="ALKALINE PHOSPHATASE LIKE PROTEIN"/>
    <property type="match status" value="1"/>
</dbReference>
<evidence type="ECO:0000256" key="1">
    <source>
        <dbReference type="SAM" id="Phobius"/>
    </source>
</evidence>
<dbReference type="eggNOG" id="COG1238">
    <property type="taxonomic scope" value="Bacteria"/>
</dbReference>
<dbReference type="AlphaFoldDB" id="B8GST9"/>
<dbReference type="STRING" id="396588.Tgr7_0020"/>
<keyword evidence="4" id="KW-1185">Reference proteome</keyword>
<dbReference type="OrthoDB" id="9814483at2"/>
<dbReference type="GO" id="GO:0005886">
    <property type="term" value="C:plasma membrane"/>
    <property type="evidence" value="ECO:0007669"/>
    <property type="project" value="UniProtKB-ARBA"/>
</dbReference>
<keyword evidence="1" id="KW-0812">Transmembrane</keyword>
<gene>
    <name evidence="3" type="ordered locus">Tgr7_0020</name>
</gene>
<dbReference type="Proteomes" id="UP000002383">
    <property type="component" value="Chromosome"/>
</dbReference>
<evidence type="ECO:0000313" key="4">
    <source>
        <dbReference type="Proteomes" id="UP000002383"/>
    </source>
</evidence>
<dbReference type="InterPro" id="IPR051311">
    <property type="entry name" value="DedA_domain"/>
</dbReference>
<dbReference type="KEGG" id="tgr:Tgr7_0020"/>
<feature type="transmembrane region" description="Helical" evidence="1">
    <location>
        <begin position="50"/>
        <end position="74"/>
    </location>
</feature>
<accession>B8GST9</accession>
<dbReference type="HOGENOM" id="CLU_125997_1_0_6"/>
<reference evidence="3 4" key="1">
    <citation type="journal article" date="2011" name="Stand. Genomic Sci.">
        <title>Complete genome sequence of 'Thioalkalivibrio sulfidophilus' HL-EbGr7.</title>
        <authorList>
            <person name="Muyzer G."/>
            <person name="Sorokin D.Y."/>
            <person name="Mavromatis K."/>
            <person name="Lapidus A."/>
            <person name="Clum A."/>
            <person name="Ivanova N."/>
            <person name="Pati A."/>
            <person name="d'Haeseleer P."/>
            <person name="Woyke T."/>
            <person name="Kyrpides N.C."/>
        </authorList>
    </citation>
    <scope>NUCLEOTIDE SEQUENCE [LARGE SCALE GENOMIC DNA]</scope>
    <source>
        <strain evidence="3 4">HL-EbGR7</strain>
    </source>
</reference>
<feature type="transmembrane region" description="Helical" evidence="1">
    <location>
        <begin position="95"/>
        <end position="112"/>
    </location>
</feature>
<organism evidence="3 4">
    <name type="scientific">Thioalkalivibrio sulfidiphilus (strain HL-EbGR7)</name>
    <dbReference type="NCBI Taxonomy" id="396588"/>
    <lineage>
        <taxon>Bacteria</taxon>
        <taxon>Pseudomonadati</taxon>
        <taxon>Pseudomonadota</taxon>
        <taxon>Gammaproteobacteria</taxon>
        <taxon>Chromatiales</taxon>
        <taxon>Ectothiorhodospiraceae</taxon>
        <taxon>Thioalkalivibrio</taxon>
    </lineage>
</organism>
<name>B8GST9_THISH</name>
<dbReference type="PANTHER" id="PTHR42709:SF4">
    <property type="entry name" value="INNER MEMBRANE PROTEIN YQAA"/>
    <property type="match status" value="1"/>
</dbReference>
<proteinExistence type="predicted"/>
<evidence type="ECO:0000313" key="3">
    <source>
        <dbReference type="EMBL" id="ACL71124.1"/>
    </source>
</evidence>
<feature type="domain" description="VTT" evidence="2">
    <location>
        <begin position="46"/>
        <end position="145"/>
    </location>
</feature>
<dbReference type="Pfam" id="PF09335">
    <property type="entry name" value="VTT_dom"/>
    <property type="match status" value="1"/>
</dbReference>
<keyword evidence="1" id="KW-1133">Transmembrane helix</keyword>
<dbReference type="RefSeq" id="WP_012636613.1">
    <property type="nucleotide sequence ID" value="NC_011901.1"/>
</dbReference>